<sequence>MRTETLEIKIYKFNELSDEAKEVVKQWWLRSLDADDFKNDCLEILASEYGVTTLDISFDLGYCQGDGLCMYGEIPTYKIDEKIWKIFTKGLTKRQKEIAGDDISKIIFRKVNHRYSHANTVSIEIEDNYDNPKHENILTKVEENVKAWYFKECAAFEKSGYDYFYEISEKDLNEICEANEYEFLENGKHYYV</sequence>
<name>A0A8S5LA36_9CAUD</name>
<evidence type="ECO:0000313" key="1">
    <source>
        <dbReference type="EMBL" id="DAD66634.1"/>
    </source>
</evidence>
<dbReference type="EMBL" id="BK014662">
    <property type="protein sequence ID" value="DAD66634.1"/>
    <property type="molecule type" value="Genomic_DNA"/>
</dbReference>
<proteinExistence type="predicted"/>
<accession>A0A8S5LA36</accession>
<organism evidence="1">
    <name type="scientific">Myoviridae sp. ctPuP5</name>
    <dbReference type="NCBI Taxonomy" id="2823543"/>
    <lineage>
        <taxon>Viruses</taxon>
        <taxon>Duplodnaviria</taxon>
        <taxon>Heunggongvirae</taxon>
        <taxon>Uroviricota</taxon>
        <taxon>Caudoviricetes</taxon>
    </lineage>
</organism>
<protein>
    <submittedName>
        <fullName evidence="1">Uncharacterized protein</fullName>
    </submittedName>
</protein>
<reference evidence="1" key="1">
    <citation type="journal article" date="2021" name="Proc. Natl. Acad. Sci. U.S.A.">
        <title>A Catalog of Tens of Thousands of Viruses from Human Metagenomes Reveals Hidden Associations with Chronic Diseases.</title>
        <authorList>
            <person name="Tisza M.J."/>
            <person name="Buck C.B."/>
        </authorList>
    </citation>
    <scope>NUCLEOTIDE SEQUENCE</scope>
    <source>
        <strain evidence="1">CtPuP5</strain>
    </source>
</reference>